<feature type="domain" description="Plastid lipid-associated protein/fibrillin conserved" evidence="3">
    <location>
        <begin position="51"/>
        <end position="207"/>
    </location>
</feature>
<dbReference type="InterPro" id="IPR006843">
    <property type="entry name" value="PAP/fibrillin_dom"/>
</dbReference>
<dbReference type="RefSeq" id="XP_007514811.1">
    <property type="nucleotide sequence ID" value="XM_007514749.1"/>
</dbReference>
<dbReference type="AlphaFoldDB" id="K8EB53"/>
<dbReference type="STRING" id="41875.K8EB53"/>
<dbReference type="InterPro" id="IPR039633">
    <property type="entry name" value="PAP"/>
</dbReference>
<comment type="subcellular location">
    <subcellularLocation>
        <location evidence="1">Plastid</location>
    </subcellularLocation>
</comment>
<evidence type="ECO:0000259" key="3">
    <source>
        <dbReference type="Pfam" id="PF04755"/>
    </source>
</evidence>
<dbReference type="EMBL" id="FO082277">
    <property type="protein sequence ID" value="CCO15051.1"/>
    <property type="molecule type" value="Genomic_DNA"/>
</dbReference>
<gene>
    <name evidence="4" type="ORF">Bathy02g02140</name>
</gene>
<dbReference type="KEGG" id="bpg:Bathy02g02140"/>
<evidence type="ECO:0000256" key="2">
    <source>
        <dbReference type="ARBA" id="ARBA00022640"/>
    </source>
</evidence>
<keyword evidence="2" id="KW-0934">Plastid</keyword>
<reference evidence="4 5" key="1">
    <citation type="submission" date="2011-10" db="EMBL/GenBank/DDBJ databases">
        <authorList>
            <person name="Genoscope - CEA"/>
        </authorList>
    </citation>
    <scope>NUCLEOTIDE SEQUENCE [LARGE SCALE GENOMIC DNA]</scope>
    <source>
        <strain evidence="4 5">RCC 1105</strain>
    </source>
</reference>
<evidence type="ECO:0000256" key="1">
    <source>
        <dbReference type="ARBA" id="ARBA00004474"/>
    </source>
</evidence>
<keyword evidence="5" id="KW-1185">Reference proteome</keyword>
<protein>
    <submittedName>
        <fullName evidence="4">At4g00030-like protein</fullName>
    </submittedName>
</protein>
<proteinExistence type="predicted"/>
<dbReference type="OrthoDB" id="423069at2759"/>
<accession>K8EB53</accession>
<dbReference type="Pfam" id="PF04755">
    <property type="entry name" value="PAP_fibrillin"/>
    <property type="match status" value="1"/>
</dbReference>
<evidence type="ECO:0000313" key="5">
    <source>
        <dbReference type="Proteomes" id="UP000198341"/>
    </source>
</evidence>
<dbReference type="GeneID" id="19017328"/>
<dbReference type="eggNOG" id="ENOG502QVAR">
    <property type="taxonomic scope" value="Eukaryota"/>
</dbReference>
<organism evidence="4 5">
    <name type="scientific">Bathycoccus prasinos</name>
    <dbReference type="NCBI Taxonomy" id="41875"/>
    <lineage>
        <taxon>Eukaryota</taxon>
        <taxon>Viridiplantae</taxon>
        <taxon>Chlorophyta</taxon>
        <taxon>Mamiellophyceae</taxon>
        <taxon>Mamiellales</taxon>
        <taxon>Bathycoccaceae</taxon>
        <taxon>Bathycoccus</taxon>
    </lineage>
</organism>
<name>K8EB53_9CHLO</name>
<dbReference type="Proteomes" id="UP000198341">
    <property type="component" value="Chromosome 2"/>
</dbReference>
<evidence type="ECO:0000313" key="4">
    <source>
        <dbReference type="EMBL" id="CCO15051.1"/>
    </source>
</evidence>
<sequence>MSSQTRLEKCCCSRCTSRETTFSRRRGKKVAFVSRSSSSSSSSSSSGTLDELISIASSDDRGIGSTRRREIESIIDRLLLEEEEEKNTKNNDFSVSARWKLLWTSERETLFLLETFQNSLAYQTIDEKAKTLRNAVEFSGGNAFVVESEIEILDERKVNFTFLSAGLKFSNGFTLPVPPVGKGWFENIYVGERYRVARDSRGDTLIVERC</sequence>
<dbReference type="PANTHER" id="PTHR31906">
    <property type="entry name" value="PLASTID-LIPID-ASSOCIATED PROTEIN 4, CHLOROPLASTIC-RELATED"/>
    <property type="match status" value="1"/>
</dbReference>
<dbReference type="GO" id="GO:0009536">
    <property type="term" value="C:plastid"/>
    <property type="evidence" value="ECO:0007669"/>
    <property type="project" value="UniProtKB-SubCell"/>
</dbReference>